<dbReference type="Gene3D" id="1.10.472.10">
    <property type="entry name" value="Cyclin-like"/>
    <property type="match status" value="2"/>
</dbReference>
<evidence type="ECO:0000256" key="11">
    <source>
        <dbReference type="RuleBase" id="RU000383"/>
    </source>
</evidence>
<accession>A0A7S4AAB1</accession>
<evidence type="ECO:0000256" key="1">
    <source>
        <dbReference type="ARBA" id="ARBA00004114"/>
    </source>
</evidence>
<evidence type="ECO:0000256" key="9">
    <source>
        <dbReference type="ARBA" id="ARBA00023212"/>
    </source>
</evidence>
<reference evidence="14" key="1">
    <citation type="submission" date="2021-01" db="EMBL/GenBank/DDBJ databases">
        <authorList>
            <person name="Corre E."/>
            <person name="Pelletier E."/>
            <person name="Niang G."/>
            <person name="Scheremetjew M."/>
            <person name="Finn R."/>
            <person name="Kale V."/>
            <person name="Holt S."/>
            <person name="Cochrane G."/>
            <person name="Meng A."/>
            <person name="Brown T."/>
            <person name="Cohen L."/>
        </authorList>
    </citation>
    <scope>NUCLEOTIDE SEQUENCE</scope>
    <source>
        <strain evidence="14">10249 10 AB</strain>
    </source>
</reference>
<keyword evidence="8 11" id="KW-0195">Cyclin</keyword>
<evidence type="ECO:0000256" key="2">
    <source>
        <dbReference type="ARBA" id="ARBA00004556"/>
    </source>
</evidence>
<evidence type="ECO:0000259" key="12">
    <source>
        <dbReference type="SMART" id="SM00385"/>
    </source>
</evidence>
<dbReference type="PANTHER" id="PTHR10177">
    <property type="entry name" value="CYCLINS"/>
    <property type="match status" value="1"/>
</dbReference>
<keyword evidence="10" id="KW-0131">Cell cycle</keyword>
<dbReference type="GO" id="GO:0048471">
    <property type="term" value="C:perinuclear region of cytoplasm"/>
    <property type="evidence" value="ECO:0007669"/>
    <property type="project" value="UniProtKB-SubCell"/>
</dbReference>
<evidence type="ECO:0000256" key="8">
    <source>
        <dbReference type="ARBA" id="ARBA00023127"/>
    </source>
</evidence>
<dbReference type="EMBL" id="HBIX01002250">
    <property type="protein sequence ID" value="CAE0708950.1"/>
    <property type="molecule type" value="Transcribed_RNA"/>
</dbReference>
<dbReference type="InterPro" id="IPR036915">
    <property type="entry name" value="Cyclin-like_sf"/>
</dbReference>
<dbReference type="Pfam" id="PF12937">
    <property type="entry name" value="F-box-like"/>
    <property type="match status" value="1"/>
</dbReference>
<proteinExistence type="inferred from homology"/>
<dbReference type="GO" id="GO:0051301">
    <property type="term" value="P:cell division"/>
    <property type="evidence" value="ECO:0007669"/>
    <property type="project" value="UniProtKB-KW"/>
</dbReference>
<comment type="subcellular location">
    <subcellularLocation>
        <location evidence="1">Cytoplasm</location>
        <location evidence="1">Cytoskeleton</location>
        <location evidence="1">Microtubule organizing center</location>
        <location evidence="1">Centrosome</location>
        <location evidence="1">Centriole</location>
    </subcellularLocation>
    <subcellularLocation>
        <location evidence="2">Cytoplasm</location>
        <location evidence="2">Perinuclear region</location>
    </subcellularLocation>
</comment>
<evidence type="ECO:0000256" key="7">
    <source>
        <dbReference type="ARBA" id="ARBA00022776"/>
    </source>
</evidence>
<dbReference type="SMART" id="SM00385">
    <property type="entry name" value="CYCLIN"/>
    <property type="match status" value="2"/>
</dbReference>
<keyword evidence="5" id="KW-0963">Cytoplasm</keyword>
<dbReference type="Pfam" id="PF00134">
    <property type="entry name" value="Cyclin_N"/>
    <property type="match status" value="1"/>
</dbReference>
<dbReference type="GO" id="GO:0005814">
    <property type="term" value="C:centriole"/>
    <property type="evidence" value="ECO:0007669"/>
    <property type="project" value="UniProtKB-SubCell"/>
</dbReference>
<dbReference type="InterPro" id="IPR001810">
    <property type="entry name" value="F-box_dom"/>
</dbReference>
<gene>
    <name evidence="14" type="ORF">PAUS00366_LOCUS1670</name>
</gene>
<sequence length="506" mass="58254">MSLLSVDILHQVFKFFVSNNQTVDGESIRVASLVCKQWRDVVDSRLLWETPARIEEHHGNRNGDDEGDENCRLCTVHQSLQIKEMIGVSSIDQNSLQSSLIGFVNLKRYGRGLPELYFFVRERVTGFRFLLSISRNGHISPSIIRDLYVNHFELKEEFLRRDRNNGPDNFFPPQQFPLGISVWRGRVLRWYRSGTETEATSMIEQISPKRKDLLHQQIYHLTESEKTISLVRHLLDLEKASLGDRDNNESYRYEGRQHMIDWIVEISECFDLEDRTIFQAMLLFDRFIASADQRVKTSLFQLVTGACVSIASKCNKVYLTEKDISFCCDNKFPVASIVATEKLILNQLEWRLACPSSIDFITAFSKIFCIGRSTRLSDARMSCLYCYIAELSLAFDTSYIYPPSLIAASAMVLAHYSLRLDNTVTLWPKELAHATGFQLKDDLVECSVQLSKDAEKIRLSTVPRISSRLDMIYRRYSKPCRRSVAEITIPVLTSTTILTAYEARLR</sequence>
<feature type="domain" description="Cyclin-like" evidence="12">
    <location>
        <begin position="261"/>
        <end position="346"/>
    </location>
</feature>
<evidence type="ECO:0000256" key="3">
    <source>
        <dbReference type="ARBA" id="ARBA00006955"/>
    </source>
</evidence>
<dbReference type="AlphaFoldDB" id="A0A7S4AAB1"/>
<evidence type="ECO:0000256" key="4">
    <source>
        <dbReference type="ARBA" id="ARBA00019493"/>
    </source>
</evidence>
<keyword evidence="6" id="KW-0132">Cell division</keyword>
<dbReference type="InterPro" id="IPR013763">
    <property type="entry name" value="Cyclin-like_dom"/>
</dbReference>
<evidence type="ECO:0000256" key="6">
    <source>
        <dbReference type="ARBA" id="ARBA00022618"/>
    </source>
</evidence>
<name>A0A7S4AAB1_9STRA</name>
<dbReference type="SUPFAM" id="SSF47954">
    <property type="entry name" value="Cyclin-like"/>
    <property type="match status" value="2"/>
</dbReference>
<dbReference type="SUPFAM" id="SSF81383">
    <property type="entry name" value="F-box domain"/>
    <property type="match status" value="1"/>
</dbReference>
<evidence type="ECO:0000259" key="13">
    <source>
        <dbReference type="SMART" id="SM01332"/>
    </source>
</evidence>
<keyword evidence="7" id="KW-0498">Mitosis</keyword>
<dbReference type="Gene3D" id="1.20.1280.50">
    <property type="match status" value="1"/>
</dbReference>
<evidence type="ECO:0000256" key="5">
    <source>
        <dbReference type="ARBA" id="ARBA00022490"/>
    </source>
</evidence>
<keyword evidence="9" id="KW-0206">Cytoskeleton</keyword>
<feature type="domain" description="Cyclin C-terminal" evidence="13">
    <location>
        <begin position="355"/>
        <end position="490"/>
    </location>
</feature>
<dbReference type="InterPro" id="IPR036047">
    <property type="entry name" value="F-box-like_dom_sf"/>
</dbReference>
<dbReference type="PROSITE" id="PS00292">
    <property type="entry name" value="CYCLINS"/>
    <property type="match status" value="1"/>
</dbReference>
<protein>
    <recommendedName>
        <fullName evidence="4">Cyclin-F</fullName>
    </recommendedName>
</protein>
<dbReference type="InterPro" id="IPR004367">
    <property type="entry name" value="Cyclin_C-dom"/>
</dbReference>
<feature type="domain" description="Cyclin-like" evidence="12">
    <location>
        <begin position="359"/>
        <end position="452"/>
    </location>
</feature>
<evidence type="ECO:0000256" key="10">
    <source>
        <dbReference type="ARBA" id="ARBA00023306"/>
    </source>
</evidence>
<dbReference type="InterPro" id="IPR039361">
    <property type="entry name" value="Cyclin"/>
</dbReference>
<dbReference type="InterPro" id="IPR006671">
    <property type="entry name" value="Cyclin_N"/>
</dbReference>
<dbReference type="SMART" id="SM01332">
    <property type="entry name" value="Cyclin_C"/>
    <property type="match status" value="1"/>
</dbReference>
<dbReference type="Pfam" id="PF02984">
    <property type="entry name" value="Cyclin_C"/>
    <property type="match status" value="1"/>
</dbReference>
<comment type="similarity">
    <text evidence="3">Belongs to the cyclin family. Cyclin AB subfamily.</text>
</comment>
<organism evidence="14">
    <name type="scientific">Pseudo-nitzschia australis</name>
    <dbReference type="NCBI Taxonomy" id="44445"/>
    <lineage>
        <taxon>Eukaryota</taxon>
        <taxon>Sar</taxon>
        <taxon>Stramenopiles</taxon>
        <taxon>Ochrophyta</taxon>
        <taxon>Bacillariophyta</taxon>
        <taxon>Bacillariophyceae</taxon>
        <taxon>Bacillariophycidae</taxon>
        <taxon>Bacillariales</taxon>
        <taxon>Bacillariaceae</taxon>
        <taxon>Pseudo-nitzschia</taxon>
    </lineage>
</organism>
<dbReference type="InterPro" id="IPR048258">
    <property type="entry name" value="Cyclins_cyclin-box"/>
</dbReference>
<evidence type="ECO:0000313" key="14">
    <source>
        <dbReference type="EMBL" id="CAE0708950.1"/>
    </source>
</evidence>